<dbReference type="RefSeq" id="WP_409098227.1">
    <property type="nucleotide sequence ID" value="NZ_JBJVNE010000700.1"/>
</dbReference>
<accession>A0ABW9J134</accession>
<organism evidence="1 2">
    <name type="scientific">Streptomyces galilaeus</name>
    <dbReference type="NCBI Taxonomy" id="33899"/>
    <lineage>
        <taxon>Bacteria</taxon>
        <taxon>Bacillati</taxon>
        <taxon>Actinomycetota</taxon>
        <taxon>Actinomycetes</taxon>
        <taxon>Kitasatosporales</taxon>
        <taxon>Streptomycetaceae</taxon>
        <taxon>Streptomyces</taxon>
    </lineage>
</organism>
<name>A0ABW9J134_STRGJ</name>
<sequence>MKFTSHGGATVKVREQFWIIPNYFIMMQGTARQYNAGMLAKVQVGNRVLSKTFLYFGAQMRIAHALITPMADAMIV</sequence>
<evidence type="ECO:0000313" key="2">
    <source>
        <dbReference type="Proteomes" id="UP001631993"/>
    </source>
</evidence>
<gene>
    <name evidence="1" type="ORF">ACKI1S_49570</name>
</gene>
<evidence type="ECO:0000313" key="1">
    <source>
        <dbReference type="EMBL" id="MFM9653987.1"/>
    </source>
</evidence>
<dbReference type="Proteomes" id="UP001631993">
    <property type="component" value="Unassembled WGS sequence"/>
</dbReference>
<feature type="non-terminal residue" evidence="1">
    <location>
        <position position="76"/>
    </location>
</feature>
<keyword evidence="2" id="KW-1185">Reference proteome</keyword>
<reference evidence="1 2" key="1">
    <citation type="submission" date="2024-12" db="EMBL/GenBank/DDBJ databases">
        <title>Forecasting of Potato common scab and diversities of Pathogenic streptomyces spp. in china.</title>
        <authorList>
            <person name="Handique U."/>
            <person name="Wu J."/>
        </authorList>
    </citation>
    <scope>NUCLEOTIDE SEQUENCE [LARGE SCALE GENOMIC DNA]</scope>
    <source>
        <strain evidence="1 2">ZRIMU1585</strain>
    </source>
</reference>
<protein>
    <submittedName>
        <fullName evidence="1">Uncharacterized protein</fullName>
    </submittedName>
</protein>
<dbReference type="EMBL" id="JBJVNE010000700">
    <property type="protein sequence ID" value="MFM9653987.1"/>
    <property type="molecule type" value="Genomic_DNA"/>
</dbReference>
<comment type="caution">
    <text evidence="1">The sequence shown here is derived from an EMBL/GenBank/DDBJ whole genome shotgun (WGS) entry which is preliminary data.</text>
</comment>
<proteinExistence type="predicted"/>